<dbReference type="PANTHER" id="PTHR11920">
    <property type="entry name" value="GUANYLYL CYCLASE"/>
    <property type="match status" value="1"/>
</dbReference>
<proteinExistence type="predicted"/>
<dbReference type="SMART" id="SM00044">
    <property type="entry name" value="CYCc"/>
    <property type="match status" value="1"/>
</dbReference>
<feature type="compositionally biased region" description="Polar residues" evidence="7">
    <location>
        <begin position="1"/>
        <end position="20"/>
    </location>
</feature>
<evidence type="ECO:0000259" key="9">
    <source>
        <dbReference type="PROSITE" id="PS50125"/>
    </source>
</evidence>
<reference evidence="10 11" key="1">
    <citation type="journal article" date="2012" name="Genome Biol.">
        <title>Genome and low-iron response of an oceanic diatom adapted to chronic iron limitation.</title>
        <authorList>
            <person name="Lommer M."/>
            <person name="Specht M."/>
            <person name="Roy A.S."/>
            <person name="Kraemer L."/>
            <person name="Andreson R."/>
            <person name="Gutowska M.A."/>
            <person name="Wolf J."/>
            <person name="Bergner S.V."/>
            <person name="Schilhabel M.B."/>
            <person name="Klostermeier U.C."/>
            <person name="Beiko R.G."/>
            <person name="Rosenstiel P."/>
            <person name="Hippler M."/>
            <person name="Laroche J."/>
        </authorList>
    </citation>
    <scope>NUCLEOTIDE SEQUENCE [LARGE SCALE GENOMIC DNA]</scope>
    <source>
        <strain evidence="10 11">CCMP1005</strain>
    </source>
</reference>
<protein>
    <recommendedName>
        <fullName evidence="9">Guanylate cyclase domain-containing protein</fullName>
    </recommendedName>
</protein>
<dbReference type="GO" id="GO:0035556">
    <property type="term" value="P:intracellular signal transduction"/>
    <property type="evidence" value="ECO:0007669"/>
    <property type="project" value="InterPro"/>
</dbReference>
<dbReference type="GO" id="GO:0004383">
    <property type="term" value="F:guanylate cyclase activity"/>
    <property type="evidence" value="ECO:0007669"/>
    <property type="project" value="TreeGrafter"/>
</dbReference>
<keyword evidence="6" id="KW-0456">Lyase</keyword>
<dbReference type="Proteomes" id="UP000266841">
    <property type="component" value="Unassembled WGS sequence"/>
</dbReference>
<dbReference type="GO" id="GO:0001653">
    <property type="term" value="F:peptide receptor activity"/>
    <property type="evidence" value="ECO:0007669"/>
    <property type="project" value="TreeGrafter"/>
</dbReference>
<keyword evidence="2 8" id="KW-0812">Transmembrane</keyword>
<feature type="region of interest" description="Disordered" evidence="7">
    <location>
        <begin position="716"/>
        <end position="746"/>
    </location>
</feature>
<dbReference type="GO" id="GO:0007168">
    <property type="term" value="P:receptor guanylyl cyclase signaling pathway"/>
    <property type="evidence" value="ECO:0007669"/>
    <property type="project" value="TreeGrafter"/>
</dbReference>
<dbReference type="eggNOG" id="KOG1023">
    <property type="taxonomic scope" value="Eukaryota"/>
</dbReference>
<dbReference type="EMBL" id="AGNL01048113">
    <property type="protein sequence ID" value="EJK45951.1"/>
    <property type="molecule type" value="Genomic_DNA"/>
</dbReference>
<feature type="region of interest" description="Disordered" evidence="7">
    <location>
        <begin position="1"/>
        <end position="96"/>
    </location>
</feature>
<evidence type="ECO:0000256" key="8">
    <source>
        <dbReference type="SAM" id="Phobius"/>
    </source>
</evidence>
<dbReference type="Pfam" id="PF00211">
    <property type="entry name" value="Guanylate_cyc"/>
    <property type="match status" value="1"/>
</dbReference>
<keyword evidence="5 8" id="KW-0472">Membrane</keyword>
<comment type="caution">
    <text evidence="10">The sequence shown here is derived from an EMBL/GenBank/DDBJ whole genome shotgun (WGS) entry which is preliminary data.</text>
</comment>
<feature type="compositionally biased region" description="Low complexity" evidence="7">
    <location>
        <begin position="67"/>
        <end position="82"/>
    </location>
</feature>
<evidence type="ECO:0000256" key="2">
    <source>
        <dbReference type="ARBA" id="ARBA00022692"/>
    </source>
</evidence>
<keyword evidence="11" id="KW-1185">Reference proteome</keyword>
<dbReference type="InterPro" id="IPR050401">
    <property type="entry name" value="Cyclic_nucleotide_synthase"/>
</dbReference>
<sequence length="746" mass="81018">MSDQETPADGNDQQAETTWNDAGGGDGDAGSPPSSIGSDTPPAATTKAMRRVSYADSVPMESAPGDATAQTSTSRSSTSSQKFFRRRRRSTVSAGSNHLWGSMLRRRSQGGAGGDDWDAASNLTDDEYDEVAMTCWQAFRVGARRSAMWTRVTLRTAVTTPSIGLPCLVFLVISISAGLLIVNEFVNSETESRKSKAVKIAEQTDLFFVRVLENAFVPLFTMAQFVQELPEFRELDVRIGSRCDPATDAANCTNSESVPVMSGKSVTHRDLSGLFATPYGKALDARFNTIAAGIKSNSGLGRALVNIQLAPKGVVSMLYPMVNCEDFDGGYCMNNTGAWGHDLLNDPNRVAIARATVPADGVVTAGPLKLIQGEDTFIARLAINMEDETLPDGTVLKHRMVVDGVEYPCWGFAVVLLNWALLKEESKIYDEFEAEKMQFRLTRTDVKGGKEKVVIIAESANSQIVEDGNVTLSLDTGDNGWTIAVAYDDGFAPNYKVWAYPLIIFGSIAFTLLLMLILVSKAEHERLLLNLMPRRAINKLRKGEVVVDRFSMVTIFFSDIVGYTKMSAEMTPMEVMQMLNSLYSRIDQLAKKHGVMKIETIGDAYIAVAGVKTKCTGPEAAERMALFALDAMDAVRQFESEDGSSIAIRAGLASGPVVAGVVGSSLPKYTLFGDTVSLSLSRLDWCIIPSTLERQSQLMPFVTLTLRKGQLRSANGADIEEDDDTGLPHDAANAPRRAHARLRPQG</sequence>
<dbReference type="GO" id="GO:0005886">
    <property type="term" value="C:plasma membrane"/>
    <property type="evidence" value="ECO:0007669"/>
    <property type="project" value="TreeGrafter"/>
</dbReference>
<evidence type="ECO:0000256" key="3">
    <source>
        <dbReference type="ARBA" id="ARBA00022741"/>
    </source>
</evidence>
<evidence type="ECO:0000313" key="11">
    <source>
        <dbReference type="Proteomes" id="UP000266841"/>
    </source>
</evidence>
<gene>
    <name evidence="10" type="ORF">THAOC_35409</name>
</gene>
<dbReference type="GO" id="GO:0000166">
    <property type="term" value="F:nucleotide binding"/>
    <property type="evidence" value="ECO:0007669"/>
    <property type="project" value="UniProtKB-KW"/>
</dbReference>
<dbReference type="InterPro" id="IPR029787">
    <property type="entry name" value="Nucleotide_cyclase"/>
</dbReference>
<dbReference type="PANTHER" id="PTHR11920:SF335">
    <property type="entry name" value="GUANYLATE CYCLASE"/>
    <property type="match status" value="1"/>
</dbReference>
<evidence type="ECO:0000256" key="6">
    <source>
        <dbReference type="ARBA" id="ARBA00023239"/>
    </source>
</evidence>
<evidence type="ECO:0000256" key="4">
    <source>
        <dbReference type="ARBA" id="ARBA00022989"/>
    </source>
</evidence>
<feature type="domain" description="Guanylate cyclase" evidence="9">
    <location>
        <begin position="554"/>
        <end position="679"/>
    </location>
</feature>
<dbReference type="Gene3D" id="3.30.70.1230">
    <property type="entry name" value="Nucleotide cyclase"/>
    <property type="match status" value="1"/>
</dbReference>
<comment type="subcellular location">
    <subcellularLocation>
        <location evidence="1">Membrane</location>
    </subcellularLocation>
</comment>
<dbReference type="SUPFAM" id="SSF55073">
    <property type="entry name" value="Nucleotide cyclase"/>
    <property type="match status" value="1"/>
</dbReference>
<feature type="compositionally biased region" description="Low complexity" evidence="7">
    <location>
        <begin position="29"/>
        <end position="39"/>
    </location>
</feature>
<evidence type="ECO:0000256" key="7">
    <source>
        <dbReference type="SAM" id="MobiDB-lite"/>
    </source>
</evidence>
<evidence type="ECO:0000256" key="5">
    <source>
        <dbReference type="ARBA" id="ARBA00023136"/>
    </source>
</evidence>
<dbReference type="PROSITE" id="PS50125">
    <property type="entry name" value="GUANYLATE_CYCLASE_2"/>
    <property type="match status" value="1"/>
</dbReference>
<organism evidence="10 11">
    <name type="scientific">Thalassiosira oceanica</name>
    <name type="common">Marine diatom</name>
    <dbReference type="NCBI Taxonomy" id="159749"/>
    <lineage>
        <taxon>Eukaryota</taxon>
        <taxon>Sar</taxon>
        <taxon>Stramenopiles</taxon>
        <taxon>Ochrophyta</taxon>
        <taxon>Bacillariophyta</taxon>
        <taxon>Coscinodiscophyceae</taxon>
        <taxon>Thalassiosirophycidae</taxon>
        <taxon>Thalassiosirales</taxon>
        <taxon>Thalassiosiraceae</taxon>
        <taxon>Thalassiosira</taxon>
    </lineage>
</organism>
<dbReference type="AlphaFoldDB" id="K0RA99"/>
<evidence type="ECO:0000256" key="1">
    <source>
        <dbReference type="ARBA" id="ARBA00004370"/>
    </source>
</evidence>
<dbReference type="GO" id="GO:0004016">
    <property type="term" value="F:adenylate cyclase activity"/>
    <property type="evidence" value="ECO:0007669"/>
    <property type="project" value="TreeGrafter"/>
</dbReference>
<dbReference type="OrthoDB" id="10258068at2759"/>
<keyword evidence="3" id="KW-0547">Nucleotide-binding</keyword>
<name>K0RA99_THAOC</name>
<feature type="transmembrane region" description="Helical" evidence="8">
    <location>
        <begin position="498"/>
        <end position="519"/>
    </location>
</feature>
<dbReference type="CDD" id="cd07302">
    <property type="entry name" value="CHD"/>
    <property type="match status" value="1"/>
</dbReference>
<keyword evidence="4 8" id="KW-1133">Transmembrane helix</keyword>
<feature type="compositionally biased region" description="Basic residues" evidence="7">
    <location>
        <begin position="736"/>
        <end position="746"/>
    </location>
</feature>
<accession>K0RA99</accession>
<dbReference type="InterPro" id="IPR001054">
    <property type="entry name" value="A/G_cyclase"/>
</dbReference>
<evidence type="ECO:0000313" key="10">
    <source>
        <dbReference type="EMBL" id="EJK45951.1"/>
    </source>
</evidence>